<evidence type="ECO:0000313" key="3">
    <source>
        <dbReference type="Proteomes" id="UP000290289"/>
    </source>
</evidence>
<keyword evidence="3" id="KW-1185">Reference proteome</keyword>
<dbReference type="STRING" id="3750.A0A498KD70"/>
<name>A0A498KD70_MALDO</name>
<evidence type="ECO:0008006" key="4">
    <source>
        <dbReference type="Google" id="ProtNLM"/>
    </source>
</evidence>
<proteinExistence type="inferred from homology"/>
<dbReference type="Proteomes" id="UP000290289">
    <property type="component" value="Chromosome 2"/>
</dbReference>
<dbReference type="InterPro" id="IPR007991">
    <property type="entry name" value="RNA_pol_I_trans_ini_fac_RRN3"/>
</dbReference>
<comment type="similarity">
    <text evidence="1">Belongs to the RRN3 family.</text>
</comment>
<dbReference type="GO" id="GO:0001042">
    <property type="term" value="F:RNA polymerase I core binding"/>
    <property type="evidence" value="ECO:0007669"/>
    <property type="project" value="TreeGrafter"/>
</dbReference>
<reference evidence="2 3" key="1">
    <citation type="submission" date="2018-10" db="EMBL/GenBank/DDBJ databases">
        <title>A high-quality apple genome assembly.</title>
        <authorList>
            <person name="Hu J."/>
        </authorList>
    </citation>
    <scope>NUCLEOTIDE SEQUENCE [LARGE SCALE GENOMIC DNA]</scope>
    <source>
        <strain evidence="3">cv. HFTH1</strain>
        <tissue evidence="2">Young leaf</tissue>
    </source>
</reference>
<evidence type="ECO:0000256" key="1">
    <source>
        <dbReference type="ARBA" id="ARBA00010098"/>
    </source>
</evidence>
<accession>A0A498KD70</accession>
<evidence type="ECO:0000313" key="2">
    <source>
        <dbReference type="EMBL" id="RXI06290.1"/>
    </source>
</evidence>
<dbReference type="PANTHER" id="PTHR12790:SF0">
    <property type="entry name" value="RNA POLYMERASE I-SPECIFIC TRANSCRIPTION INITIATION FACTOR RRN3-RELATED"/>
    <property type="match status" value="1"/>
</dbReference>
<dbReference type="Pfam" id="PF05327">
    <property type="entry name" value="RRN3"/>
    <property type="match status" value="1"/>
</dbReference>
<dbReference type="EMBL" id="RDQH01000328">
    <property type="protein sequence ID" value="RXI06290.1"/>
    <property type="molecule type" value="Genomic_DNA"/>
</dbReference>
<dbReference type="PANTHER" id="PTHR12790">
    <property type="entry name" value="TRANSCRIPTION INITIATION FACTOR IA RRN3"/>
    <property type="match status" value="1"/>
</dbReference>
<protein>
    <recommendedName>
        <fullName evidence="4">RNA polymerase I-specific transcription initiation factor RRN3</fullName>
    </recommendedName>
</protein>
<gene>
    <name evidence="2" type="ORF">DVH24_018332</name>
</gene>
<dbReference type="GO" id="GO:0001181">
    <property type="term" value="F:RNA polymerase I general transcription initiation factor activity"/>
    <property type="evidence" value="ECO:0007669"/>
    <property type="project" value="InterPro"/>
</dbReference>
<sequence length="627" mass="70488">MGVELRNNEAALDEMAEDGDFTDSDLVYHIRDILCSVTSGSPAALPENKDYERLISVVSHDGGHGADEEAFLVTTLEALSRAVSYIDHDLHNLLLAAIFGMNLWTQRPQVMDAVIHFIISLAASSGKFVDECLAMLTKQFFPPKSFQLPRGLTKKDQVLSRVHSALNDIADMLPLSPARLVPIVLAATPQYRFHDINTLSVVMYVENMLKLESGALGEVVRIPMLTGVVELLLDLDVEIGWDDIEDDSSKGIFEMELEAVHESTDDDLNDDSEIARKLSTKVSGSNSFAEKLDSLLVLTFEHLESCEVGGRLIEVFETLLESFKRTVLTAYKSKFAQFVIFYACSLDPGNCGVTFALMLENTFFCSTNPPLLRMSAVSYLASYLSRAKFLSASVIANTLERLVDWCCKYVKTQNDKVNPEAHRVFYSGCQAIMYLLCFRMRSMMDVPLLKSWLLRLPLESVLNNKLSPLQVCLPSIVNEFLRQSKAAGLFMTLDKFDFDDYLESELSKEFGGRERLDMFFPFDPCLLKKSDRYIRPKFIFWSMVHPTYDDDEDSSDEDIGDAVADENVDGMDYAILQQHYDLDEFDSALNKMSITPKNSLHSTFGGAIKQPMRMPSRIRPSTSPESL</sequence>
<dbReference type="AlphaFoldDB" id="A0A498KD70"/>
<dbReference type="GO" id="GO:0005634">
    <property type="term" value="C:nucleus"/>
    <property type="evidence" value="ECO:0007669"/>
    <property type="project" value="TreeGrafter"/>
</dbReference>
<organism evidence="2 3">
    <name type="scientific">Malus domestica</name>
    <name type="common">Apple</name>
    <name type="synonym">Pyrus malus</name>
    <dbReference type="NCBI Taxonomy" id="3750"/>
    <lineage>
        <taxon>Eukaryota</taxon>
        <taxon>Viridiplantae</taxon>
        <taxon>Streptophyta</taxon>
        <taxon>Embryophyta</taxon>
        <taxon>Tracheophyta</taxon>
        <taxon>Spermatophyta</taxon>
        <taxon>Magnoliopsida</taxon>
        <taxon>eudicotyledons</taxon>
        <taxon>Gunneridae</taxon>
        <taxon>Pentapetalae</taxon>
        <taxon>rosids</taxon>
        <taxon>fabids</taxon>
        <taxon>Rosales</taxon>
        <taxon>Rosaceae</taxon>
        <taxon>Amygdaloideae</taxon>
        <taxon>Maleae</taxon>
        <taxon>Malus</taxon>
    </lineage>
</organism>
<dbReference type="GO" id="GO:0006361">
    <property type="term" value="P:transcription initiation at RNA polymerase I promoter"/>
    <property type="evidence" value="ECO:0007669"/>
    <property type="project" value="InterPro"/>
</dbReference>
<comment type="caution">
    <text evidence="2">The sequence shown here is derived from an EMBL/GenBank/DDBJ whole genome shotgun (WGS) entry which is preliminary data.</text>
</comment>